<feature type="domain" description="HTH marR-type" evidence="4">
    <location>
        <begin position="13"/>
        <end position="143"/>
    </location>
</feature>
<name>A0ABW4DW38_9RHOB</name>
<accession>A0ABW4DW38</accession>
<evidence type="ECO:0000259" key="4">
    <source>
        <dbReference type="PROSITE" id="PS50995"/>
    </source>
</evidence>
<dbReference type="EMBL" id="JBHTOQ010000022">
    <property type="protein sequence ID" value="MFD1481974.1"/>
    <property type="molecule type" value="Genomic_DNA"/>
</dbReference>
<evidence type="ECO:0000256" key="2">
    <source>
        <dbReference type="ARBA" id="ARBA00023125"/>
    </source>
</evidence>
<dbReference type="PANTHER" id="PTHR33164">
    <property type="entry name" value="TRANSCRIPTIONAL REGULATOR, MARR FAMILY"/>
    <property type="match status" value="1"/>
</dbReference>
<evidence type="ECO:0000256" key="3">
    <source>
        <dbReference type="ARBA" id="ARBA00023163"/>
    </source>
</evidence>
<dbReference type="SUPFAM" id="SSF46785">
    <property type="entry name" value="Winged helix' DNA-binding domain"/>
    <property type="match status" value="1"/>
</dbReference>
<protein>
    <submittedName>
        <fullName evidence="5">MarR family winged helix-turn-helix transcriptional regulator</fullName>
    </submittedName>
</protein>
<dbReference type="PRINTS" id="PR00598">
    <property type="entry name" value="HTHMARR"/>
</dbReference>
<dbReference type="Pfam" id="PF01047">
    <property type="entry name" value="MarR"/>
    <property type="match status" value="1"/>
</dbReference>
<dbReference type="PROSITE" id="PS50995">
    <property type="entry name" value="HTH_MARR_2"/>
    <property type="match status" value="1"/>
</dbReference>
<dbReference type="InterPro" id="IPR036388">
    <property type="entry name" value="WH-like_DNA-bd_sf"/>
</dbReference>
<evidence type="ECO:0000313" key="5">
    <source>
        <dbReference type="EMBL" id="MFD1481974.1"/>
    </source>
</evidence>
<keyword evidence="3" id="KW-0804">Transcription</keyword>
<comment type="caution">
    <text evidence="5">The sequence shown here is derived from an EMBL/GenBank/DDBJ whole genome shotgun (WGS) entry which is preliminary data.</text>
</comment>
<reference evidence="6" key="1">
    <citation type="journal article" date="2019" name="Int. J. Syst. Evol. Microbiol.">
        <title>The Global Catalogue of Microorganisms (GCM) 10K type strain sequencing project: providing services to taxonomists for standard genome sequencing and annotation.</title>
        <authorList>
            <consortium name="The Broad Institute Genomics Platform"/>
            <consortium name="The Broad Institute Genome Sequencing Center for Infectious Disease"/>
            <person name="Wu L."/>
            <person name="Ma J."/>
        </authorList>
    </citation>
    <scope>NUCLEOTIDE SEQUENCE [LARGE SCALE GENOMIC DNA]</scope>
    <source>
        <strain evidence="6">CCM 8875</strain>
    </source>
</reference>
<evidence type="ECO:0000313" key="6">
    <source>
        <dbReference type="Proteomes" id="UP001597302"/>
    </source>
</evidence>
<sequence>MPDDLNTPPFAPDTAIIDALLNTMRVLRRHYDDVARGMGLTMARAQVITVLSRNEGISQTQLAALLGIETPTLKRQLDALETDGFLQRRPLQGDARKNALFLTERGRDSQITRFGRKLRSDALEGIAPQDLQAARAVLDRIAANIDRMGGS</sequence>
<keyword evidence="6" id="KW-1185">Reference proteome</keyword>
<keyword evidence="2" id="KW-0238">DNA-binding</keyword>
<organism evidence="5 6">
    <name type="scientific">Paracoccus nototheniae</name>
    <dbReference type="NCBI Taxonomy" id="2489002"/>
    <lineage>
        <taxon>Bacteria</taxon>
        <taxon>Pseudomonadati</taxon>
        <taxon>Pseudomonadota</taxon>
        <taxon>Alphaproteobacteria</taxon>
        <taxon>Rhodobacterales</taxon>
        <taxon>Paracoccaceae</taxon>
        <taxon>Paracoccus</taxon>
    </lineage>
</organism>
<dbReference type="InterPro" id="IPR036390">
    <property type="entry name" value="WH_DNA-bd_sf"/>
</dbReference>
<dbReference type="Proteomes" id="UP001597302">
    <property type="component" value="Unassembled WGS sequence"/>
</dbReference>
<gene>
    <name evidence="5" type="ORF">ACFQ5P_11770</name>
</gene>
<dbReference type="InterPro" id="IPR000835">
    <property type="entry name" value="HTH_MarR-typ"/>
</dbReference>
<dbReference type="PANTHER" id="PTHR33164:SF64">
    <property type="entry name" value="TRANSCRIPTIONAL REGULATOR SLYA"/>
    <property type="match status" value="1"/>
</dbReference>
<dbReference type="InterPro" id="IPR039422">
    <property type="entry name" value="MarR/SlyA-like"/>
</dbReference>
<proteinExistence type="predicted"/>
<dbReference type="Gene3D" id="1.10.10.10">
    <property type="entry name" value="Winged helix-like DNA-binding domain superfamily/Winged helix DNA-binding domain"/>
    <property type="match status" value="1"/>
</dbReference>
<dbReference type="RefSeq" id="WP_131573186.1">
    <property type="nucleotide sequence ID" value="NZ_CBCSAJ010000111.1"/>
</dbReference>
<evidence type="ECO:0000256" key="1">
    <source>
        <dbReference type="ARBA" id="ARBA00023015"/>
    </source>
</evidence>
<dbReference type="SMART" id="SM00347">
    <property type="entry name" value="HTH_MARR"/>
    <property type="match status" value="1"/>
</dbReference>
<keyword evidence="1" id="KW-0805">Transcription regulation</keyword>